<dbReference type="Proteomes" id="UP000199412">
    <property type="component" value="Unassembled WGS sequence"/>
</dbReference>
<evidence type="ECO:0000313" key="1">
    <source>
        <dbReference type="EMBL" id="SDE78651.1"/>
    </source>
</evidence>
<protein>
    <recommendedName>
        <fullName evidence="3">HPt domain-containing protein</fullName>
    </recommendedName>
</protein>
<gene>
    <name evidence="1" type="ORF">SAMN05421720_11248</name>
</gene>
<accession>A0A1G7FRW2</accession>
<organism evidence="1 2">
    <name type="scientific">Rhodospira trueperi</name>
    <dbReference type="NCBI Taxonomy" id="69960"/>
    <lineage>
        <taxon>Bacteria</taxon>
        <taxon>Pseudomonadati</taxon>
        <taxon>Pseudomonadota</taxon>
        <taxon>Alphaproteobacteria</taxon>
        <taxon>Rhodospirillales</taxon>
        <taxon>Rhodospirillaceae</taxon>
        <taxon>Rhodospira</taxon>
    </lineage>
</organism>
<reference evidence="1 2" key="1">
    <citation type="submission" date="2016-10" db="EMBL/GenBank/DDBJ databases">
        <authorList>
            <person name="de Groot N.N."/>
        </authorList>
    </citation>
    <scope>NUCLEOTIDE SEQUENCE [LARGE SCALE GENOMIC DNA]</scope>
    <source>
        <strain evidence="1 2">ATCC 700224</strain>
    </source>
</reference>
<proteinExistence type="predicted"/>
<dbReference type="STRING" id="69960.SAMN05421720_11248"/>
<name>A0A1G7FRW2_9PROT</name>
<dbReference type="RefSeq" id="WP_092787450.1">
    <property type="nucleotide sequence ID" value="NZ_FNAP01000012.1"/>
</dbReference>
<dbReference type="EMBL" id="FNAP01000012">
    <property type="protein sequence ID" value="SDE78651.1"/>
    <property type="molecule type" value="Genomic_DNA"/>
</dbReference>
<keyword evidence="2" id="KW-1185">Reference proteome</keyword>
<evidence type="ECO:0008006" key="3">
    <source>
        <dbReference type="Google" id="ProtNLM"/>
    </source>
</evidence>
<sequence length="123" mass="13022">MGLETAEFAGGTPLLSTPLEHLRLASEALDRRAGADTGQLGEDVAVVCARLNDVARLAGVLGAMERPMARDARDTRHDLMNALGAIDNFSELIALDHNLEEAQAVRAAVRVMVDAVEAMRSAG</sequence>
<dbReference type="AlphaFoldDB" id="A0A1G7FRW2"/>
<dbReference type="OrthoDB" id="10006447at2"/>
<evidence type="ECO:0000313" key="2">
    <source>
        <dbReference type="Proteomes" id="UP000199412"/>
    </source>
</evidence>